<evidence type="ECO:0000313" key="3">
    <source>
        <dbReference type="EMBL" id="QJB03229.1"/>
    </source>
</evidence>
<name>A0A6M3MDG3_9ZZZZ</name>
<evidence type="ECO:0000313" key="2">
    <source>
        <dbReference type="EMBL" id="QJA99433.1"/>
    </source>
</evidence>
<protein>
    <submittedName>
        <fullName evidence="3">Uncharacterized protein</fullName>
    </submittedName>
</protein>
<sequence length="108" mass="12549">MEPLIRKEQAVKDNLANAAKMKKFTNKMRSATALMSKDKAGLNVLRFILHESRFLSPLTHETEDGLNKDILLQNEAKRNMYLSLRIHMDRDTIIRVELPNEETPKQED</sequence>
<organism evidence="3">
    <name type="scientific">viral metagenome</name>
    <dbReference type="NCBI Taxonomy" id="1070528"/>
    <lineage>
        <taxon>unclassified sequences</taxon>
        <taxon>metagenomes</taxon>
        <taxon>organismal metagenomes</taxon>
    </lineage>
</organism>
<dbReference type="EMBL" id="MT141398">
    <property type="protein sequence ID" value="QJA60159.1"/>
    <property type="molecule type" value="Genomic_DNA"/>
</dbReference>
<proteinExistence type="predicted"/>
<dbReference type="EMBL" id="MT143832">
    <property type="protein sequence ID" value="QJB03229.1"/>
    <property type="molecule type" value="Genomic_DNA"/>
</dbReference>
<dbReference type="EMBL" id="MT143650">
    <property type="protein sequence ID" value="QJA99433.1"/>
    <property type="molecule type" value="Genomic_DNA"/>
</dbReference>
<gene>
    <name evidence="2" type="ORF">MM171A01043_0006</name>
    <name evidence="3" type="ORF">MM171B00841_0006</name>
    <name evidence="1" type="ORF">MM415B01176_0008</name>
</gene>
<dbReference type="AlphaFoldDB" id="A0A6M3MDG3"/>
<evidence type="ECO:0000313" key="1">
    <source>
        <dbReference type="EMBL" id="QJA60159.1"/>
    </source>
</evidence>
<accession>A0A6M3MDG3</accession>
<reference evidence="3" key="1">
    <citation type="submission" date="2020-03" db="EMBL/GenBank/DDBJ databases">
        <title>The deep terrestrial virosphere.</title>
        <authorList>
            <person name="Holmfeldt K."/>
            <person name="Nilsson E."/>
            <person name="Simone D."/>
            <person name="Lopez-Fernandez M."/>
            <person name="Wu X."/>
            <person name="de Brujin I."/>
            <person name="Lundin D."/>
            <person name="Andersson A."/>
            <person name="Bertilsson S."/>
            <person name="Dopson M."/>
        </authorList>
    </citation>
    <scope>NUCLEOTIDE SEQUENCE</scope>
    <source>
        <strain evidence="2">MM171A01043</strain>
        <strain evidence="3">MM171B00841</strain>
        <strain evidence="1">MM415B01176</strain>
    </source>
</reference>